<evidence type="ECO:0000256" key="4">
    <source>
        <dbReference type="ARBA" id="ARBA00022801"/>
    </source>
</evidence>
<dbReference type="EMBL" id="CP114014">
    <property type="protein sequence ID" value="XAY07779.1"/>
    <property type="molecule type" value="Genomic_DNA"/>
</dbReference>
<evidence type="ECO:0000256" key="7">
    <source>
        <dbReference type="ARBA" id="ARBA00022840"/>
    </source>
</evidence>
<dbReference type="CDD" id="cd18809">
    <property type="entry name" value="SF1_C_RecD"/>
    <property type="match status" value="1"/>
</dbReference>
<dbReference type="PANTHER" id="PTHR43788">
    <property type="entry name" value="DNA2/NAM7 HELICASE FAMILY MEMBER"/>
    <property type="match status" value="1"/>
</dbReference>
<dbReference type="Pfam" id="PF13245">
    <property type="entry name" value="AAA_19"/>
    <property type="match status" value="1"/>
</dbReference>
<evidence type="ECO:0000313" key="13">
    <source>
        <dbReference type="EMBL" id="XAY07779.1"/>
    </source>
</evidence>
<accession>A0AAU7B1I6</accession>
<dbReference type="HAMAP" id="MF_01487">
    <property type="entry name" value="RecD"/>
    <property type="match status" value="1"/>
</dbReference>
<evidence type="ECO:0000256" key="2">
    <source>
        <dbReference type="ARBA" id="ARBA00022741"/>
    </source>
</evidence>
<keyword evidence="1 11" id="KW-0540">Nuclease</keyword>
<comment type="miscellaneous">
    <text evidence="11">In the RecBCD complex, RecB has a slow 3'-5' helicase, an exonuclease activity and loads RecA onto ssDNA, RecD has a fast 5'-3' helicase activity, while RecC stimulates the ATPase and processivity of the RecB helicase and contributes to recognition of the Chi site.</text>
</comment>
<keyword evidence="2 11" id="KW-0547">Nucleotide-binding</keyword>
<evidence type="ECO:0000256" key="3">
    <source>
        <dbReference type="ARBA" id="ARBA00022763"/>
    </source>
</evidence>
<comment type="similarity">
    <text evidence="11">Belongs to the RecD family.</text>
</comment>
<dbReference type="SUPFAM" id="SSF52540">
    <property type="entry name" value="P-loop containing nucleoside triphosphate hydrolases"/>
    <property type="match status" value="2"/>
</dbReference>
<dbReference type="GO" id="GO:0008854">
    <property type="term" value="F:exodeoxyribonuclease V activity"/>
    <property type="evidence" value="ECO:0007669"/>
    <property type="project" value="InterPro"/>
</dbReference>
<evidence type="ECO:0000256" key="9">
    <source>
        <dbReference type="ARBA" id="ARBA00023204"/>
    </source>
</evidence>
<comment type="function">
    <text evidence="11">A helicase/nuclease that prepares dsDNA breaks (DSB) for recombinational DNA repair. Binds to DSBs and unwinds DNA via a highly rapid and processive ATP-dependent bidirectional helicase activity. Unwinds dsDNA until it encounters a Chi (crossover hotspot instigator) sequence from the 3' direction. Cuts ssDNA a few nucleotides 3' to the Chi site. The properties and activities of the enzyme are changed at Chi. The Chi-altered holoenzyme produces a long 3'-ssDNA overhang and facilitates RecA-binding to the ssDNA for homologous DNA recombination and repair. Holoenzyme degrades any linearized DNA that is unable to undergo homologous recombination. In the holoenzyme this subunit has ssDNA-dependent ATPase and 5'-3' helicase activity. When added to pre-assembled RecBC greatly stimulates nuclease activity and augments holoenzyme processivity. Negatively regulates the RecA-loading ability of RecBCD.</text>
</comment>
<dbReference type="CDD" id="cd17933">
    <property type="entry name" value="DEXSc_RecD-like"/>
    <property type="match status" value="1"/>
</dbReference>
<dbReference type="SMART" id="SM00382">
    <property type="entry name" value="AAA"/>
    <property type="match status" value="1"/>
</dbReference>
<evidence type="ECO:0000256" key="8">
    <source>
        <dbReference type="ARBA" id="ARBA00023125"/>
    </source>
</evidence>
<feature type="binding site" evidence="11">
    <location>
        <begin position="202"/>
        <end position="209"/>
    </location>
    <ligand>
        <name>ATP</name>
        <dbReference type="ChEBI" id="CHEBI:30616"/>
    </ligand>
</feature>
<dbReference type="InterPro" id="IPR003593">
    <property type="entry name" value="AAA+_ATPase"/>
</dbReference>
<dbReference type="GO" id="GO:0000724">
    <property type="term" value="P:double-strand break repair via homologous recombination"/>
    <property type="evidence" value="ECO:0007669"/>
    <property type="project" value="UniProtKB-UniRule"/>
</dbReference>
<dbReference type="Gene3D" id="3.40.50.300">
    <property type="entry name" value="P-loop containing nucleotide triphosphate hydrolases"/>
    <property type="match status" value="3"/>
</dbReference>
<dbReference type="GO" id="GO:0043139">
    <property type="term" value="F:5'-3' DNA helicase activity"/>
    <property type="evidence" value="ECO:0007669"/>
    <property type="project" value="UniProtKB-UniRule"/>
</dbReference>
<evidence type="ECO:0000256" key="1">
    <source>
        <dbReference type="ARBA" id="ARBA00022722"/>
    </source>
</evidence>
<dbReference type="AlphaFoldDB" id="A0AAU7B1I6"/>
<dbReference type="NCBIfam" id="TIGR01447">
    <property type="entry name" value="recD"/>
    <property type="match status" value="1"/>
</dbReference>
<dbReference type="GO" id="GO:0005524">
    <property type="term" value="F:ATP binding"/>
    <property type="evidence" value="ECO:0007669"/>
    <property type="project" value="UniProtKB-UniRule"/>
</dbReference>
<dbReference type="InterPro" id="IPR049550">
    <property type="entry name" value="RecD_N"/>
</dbReference>
<keyword evidence="9 11" id="KW-0234">DNA repair</keyword>
<keyword evidence="3 11" id="KW-0227">DNA damage</keyword>
<evidence type="ECO:0000256" key="11">
    <source>
        <dbReference type="HAMAP-Rule" id="MF_01487"/>
    </source>
</evidence>
<organism evidence="13">
    <name type="scientific">Paraconexibacter sp. AEG42_29</name>
    <dbReference type="NCBI Taxonomy" id="2997339"/>
    <lineage>
        <taxon>Bacteria</taxon>
        <taxon>Bacillati</taxon>
        <taxon>Actinomycetota</taxon>
        <taxon>Thermoleophilia</taxon>
        <taxon>Solirubrobacterales</taxon>
        <taxon>Paraconexibacteraceae</taxon>
        <taxon>Paraconexibacter</taxon>
    </lineage>
</organism>
<dbReference type="KEGG" id="parq:DSM112329_04669"/>
<gene>
    <name evidence="11 13" type="primary">recD</name>
    <name evidence="13" type="ORF">DSM112329_04669</name>
</gene>
<reference evidence="13" key="1">
    <citation type="submission" date="2022-12" db="EMBL/GenBank/DDBJ databases">
        <title>Paraconexibacter alkalitolerans sp. nov. and Baekduia alba sp. nov., isolated from soil and emended description of the genera Paraconexibacter (Chun et al., 2020) and Baekduia (An et al., 2020).</title>
        <authorList>
            <person name="Vieira S."/>
            <person name="Huber K.J."/>
            <person name="Geppert A."/>
            <person name="Wolf J."/>
            <person name="Neumann-Schaal M."/>
            <person name="Muesken M."/>
            <person name="Overmann J."/>
        </authorList>
    </citation>
    <scope>NUCLEOTIDE SEQUENCE</scope>
    <source>
        <strain evidence="13">AEG42_29</strain>
    </source>
</reference>
<keyword evidence="8 11" id="KW-0238">DNA-binding</keyword>
<dbReference type="GO" id="GO:0003677">
    <property type="term" value="F:DNA binding"/>
    <property type="evidence" value="ECO:0007669"/>
    <property type="project" value="UniProtKB-UniRule"/>
</dbReference>
<dbReference type="InterPro" id="IPR027785">
    <property type="entry name" value="UvrD-like_helicase_C"/>
</dbReference>
<dbReference type="InterPro" id="IPR027417">
    <property type="entry name" value="P-loop_NTPase"/>
</dbReference>
<dbReference type="PANTHER" id="PTHR43788:SF6">
    <property type="entry name" value="DNA HELICASE B"/>
    <property type="match status" value="1"/>
</dbReference>
<keyword evidence="10 11" id="KW-0413">Isomerase</keyword>
<feature type="domain" description="AAA+ ATPase" evidence="12">
    <location>
        <begin position="194"/>
        <end position="404"/>
    </location>
</feature>
<dbReference type="InterPro" id="IPR050534">
    <property type="entry name" value="Coronavir_polyprotein_1ab"/>
</dbReference>
<dbReference type="GO" id="GO:0009338">
    <property type="term" value="C:exodeoxyribonuclease V complex"/>
    <property type="evidence" value="ECO:0007669"/>
    <property type="project" value="InterPro"/>
</dbReference>
<dbReference type="Pfam" id="PF21185">
    <property type="entry name" value="RecD_N"/>
    <property type="match status" value="1"/>
</dbReference>
<dbReference type="GO" id="GO:0017116">
    <property type="term" value="F:single-stranded DNA helicase activity"/>
    <property type="evidence" value="ECO:0007669"/>
    <property type="project" value="TreeGrafter"/>
</dbReference>
<proteinExistence type="inferred from homology"/>
<name>A0AAU7B1I6_9ACTN</name>
<dbReference type="EC" id="5.6.2.3" evidence="11"/>
<protein>
    <recommendedName>
        <fullName evidence="11">RecBCD enzyme subunit RecD</fullName>
        <ecNumber evidence="11">5.6.2.3</ecNumber>
    </recommendedName>
    <alternativeName>
        <fullName evidence="11">DNA 5'-3' helicase subunit RecD</fullName>
    </alternativeName>
    <alternativeName>
        <fullName evidence="11">Exonuclease V subunit RecD</fullName>
        <shortName evidence="11">ExoV subunit RecD</shortName>
    </alternativeName>
    <alternativeName>
        <fullName evidence="11">Helicase/nuclease RecBCD subunit RecD</fullName>
    </alternativeName>
</protein>
<keyword evidence="6 11" id="KW-0269">Exonuclease</keyword>
<keyword evidence="4 11" id="KW-0378">Hydrolase</keyword>
<evidence type="ECO:0000256" key="5">
    <source>
        <dbReference type="ARBA" id="ARBA00022806"/>
    </source>
</evidence>
<dbReference type="Pfam" id="PF13538">
    <property type="entry name" value="UvrD_C_2"/>
    <property type="match status" value="1"/>
</dbReference>
<dbReference type="RefSeq" id="WP_354698970.1">
    <property type="nucleotide sequence ID" value="NZ_CP114014.1"/>
</dbReference>
<sequence>MSSADLVTDPFDARRVHGAGGSLDAFNAAGVLAAADVHVAQRLARLAGGADDAVLLAIAFAVRAPRLGHVYVDLGTIAATAAVESDVPVDLEQLPWPAPGPWATAVAASPLVAVGEEPAADAAADPRPLRLVDGRLYLDRYWREELQIAADLAAFGVGAAPGVDAEALADGVARLFPGEARTGRQALAAASAVLRRFTVIAGGPGTGKTTTVARVIALLVEQSAGSGGSPPLIALAAPTGKAAARLEEAVHAQAAGLPVAPDVRDALLGSGAVTLHRLLGWRPDSASRFRHHRGNRLPHDVVIVDETSMVSLSLMGRLVEAVRPDARLILVGDPGQLTSVEAGAVLGDVVGPAAGGPVMSAAAQAALAAATGQPAGTAIATTAAAPGSAASGVGDGIVVLDRTHRYAGAIATLAEAIAAADADAAIACLQAGTADVEWIAVDVATADPATLEPVRAAAVAAGEAVLQAARAGDALAALEALGSFRVLCAHRRGPHGAAWWMSSIERWLAAAVPGFDPRGAWYVGRPLLMTENDYSLKLFNGDTGVVVAAGPDRIVAAFERRGEPLAFSPTRLRAVDTVYAMTVHKAQGSQFGTAAVLLPDADSQILTRELLYTAVTRAAERLVVVGTEATIRHAVGRPAARASALRGRLWPEG</sequence>
<comment type="catalytic activity">
    <reaction evidence="11">
        <text>ATP + H2O = ADP + phosphate + H(+)</text>
        <dbReference type="Rhea" id="RHEA:13065"/>
        <dbReference type="ChEBI" id="CHEBI:15377"/>
        <dbReference type="ChEBI" id="CHEBI:15378"/>
        <dbReference type="ChEBI" id="CHEBI:30616"/>
        <dbReference type="ChEBI" id="CHEBI:43474"/>
        <dbReference type="ChEBI" id="CHEBI:456216"/>
        <dbReference type="EC" id="5.6.2.3"/>
    </reaction>
</comment>
<keyword evidence="5 11" id="KW-0347">Helicase</keyword>
<evidence type="ECO:0000259" key="12">
    <source>
        <dbReference type="SMART" id="SM00382"/>
    </source>
</evidence>
<evidence type="ECO:0000256" key="10">
    <source>
        <dbReference type="ARBA" id="ARBA00023235"/>
    </source>
</evidence>
<dbReference type="InterPro" id="IPR041851">
    <property type="entry name" value="RecD_N_sf"/>
</dbReference>
<dbReference type="Gene3D" id="1.10.10.1020">
    <property type="entry name" value="RecBCD complex, subunit RecD, N-terminal domain"/>
    <property type="match status" value="1"/>
</dbReference>
<evidence type="ECO:0000256" key="6">
    <source>
        <dbReference type="ARBA" id="ARBA00022839"/>
    </source>
</evidence>
<keyword evidence="7 11" id="KW-0067">ATP-binding</keyword>
<comment type="subunit">
    <text evidence="11">Heterotrimer of RecB, RecC and RecD. All subunits contribute to DNA-binding.</text>
</comment>
<dbReference type="InterPro" id="IPR006344">
    <property type="entry name" value="RecD"/>
</dbReference>